<feature type="compositionally biased region" description="Basic and acidic residues" evidence="1">
    <location>
        <begin position="92"/>
        <end position="104"/>
    </location>
</feature>
<evidence type="ECO:0000313" key="2">
    <source>
        <dbReference type="EMBL" id="RBQ18063.1"/>
    </source>
</evidence>
<feature type="compositionally biased region" description="Acidic residues" evidence="1">
    <location>
        <begin position="105"/>
        <end position="130"/>
    </location>
</feature>
<evidence type="ECO:0000256" key="1">
    <source>
        <dbReference type="SAM" id="MobiDB-lite"/>
    </source>
</evidence>
<keyword evidence="3" id="KW-1185">Reference proteome</keyword>
<dbReference type="NCBIfam" id="TIGR02548">
    <property type="entry name" value="casB_cse2"/>
    <property type="match status" value="1"/>
</dbReference>
<organism evidence="2 3">
    <name type="scientific">Spongiactinospora rosea</name>
    <dbReference type="NCBI Taxonomy" id="2248750"/>
    <lineage>
        <taxon>Bacteria</taxon>
        <taxon>Bacillati</taxon>
        <taxon>Actinomycetota</taxon>
        <taxon>Actinomycetes</taxon>
        <taxon>Streptosporangiales</taxon>
        <taxon>Streptosporangiaceae</taxon>
        <taxon>Spongiactinospora</taxon>
    </lineage>
</organism>
<dbReference type="Proteomes" id="UP000253303">
    <property type="component" value="Unassembled WGS sequence"/>
</dbReference>
<dbReference type="CDD" id="cd09731">
    <property type="entry name" value="Cse2_I-E"/>
    <property type="match status" value="1"/>
</dbReference>
<dbReference type="InterPro" id="IPR013382">
    <property type="entry name" value="CRISPR-assoc_prot_Cse2"/>
</dbReference>
<dbReference type="AlphaFoldDB" id="A0A366LWZ8"/>
<evidence type="ECO:0000313" key="3">
    <source>
        <dbReference type="Proteomes" id="UP000253303"/>
    </source>
</evidence>
<dbReference type="InterPro" id="IPR038287">
    <property type="entry name" value="Cse2_sf"/>
</dbReference>
<protein>
    <submittedName>
        <fullName evidence="2">Type I-E CRISPR-associated protein Cse2/CasB</fullName>
    </submittedName>
</protein>
<dbReference type="EMBL" id="QMEY01000009">
    <property type="protein sequence ID" value="RBQ18063.1"/>
    <property type="molecule type" value="Genomic_DNA"/>
</dbReference>
<gene>
    <name evidence="2" type="primary">casB</name>
    <name evidence="2" type="ORF">DP939_22120</name>
</gene>
<comment type="caution">
    <text evidence="2">The sequence shown here is derived from an EMBL/GenBank/DDBJ whole genome shotgun (WGS) entry which is preliminary data.</text>
</comment>
<accession>A0A366LWZ8</accession>
<reference evidence="2 3" key="1">
    <citation type="submission" date="2018-06" db="EMBL/GenBank/DDBJ databases">
        <title>Sphaerisporangium craniellae sp. nov., isolated from a marine sponge in the South China Sea.</title>
        <authorList>
            <person name="Li L."/>
        </authorList>
    </citation>
    <scope>NUCLEOTIDE SEQUENCE [LARGE SCALE GENOMIC DNA]</scope>
    <source>
        <strain evidence="2 3">LHW63015</strain>
    </source>
</reference>
<dbReference type="Gene3D" id="1.10.520.40">
    <property type="entry name" value="CRISPR-associated protein Cse2"/>
    <property type="match status" value="1"/>
</dbReference>
<feature type="region of interest" description="Disordered" evidence="1">
    <location>
        <begin position="91"/>
        <end position="130"/>
    </location>
</feature>
<dbReference type="OrthoDB" id="4195769at2"/>
<proteinExistence type="predicted"/>
<name>A0A366LWZ8_9ACTN</name>
<dbReference type="Pfam" id="PF09485">
    <property type="entry name" value="CRISPR_Cse2"/>
    <property type="match status" value="1"/>
</dbReference>
<sequence>MPDNATWQEQRDELGRRAAMLVEAAVRTLDDKKDSRNKRRRVALRRALGRAPEHPAARPAHMVVAYTLPQNPDEATERAFYTVAAMIAAQPRDARDQATGRNDDNADDAPQAEDEPEAAEAIESASEDQQETLGATLGRMVATGKGREDTIEPRLHLMCRQDVAGIHRHLPRLIATMRADLVRVDWLRLTLDLAAWGTQRDRVTKRWLQDYYRTLHAIRGVQKKAKAKSESPEGEDQ</sequence>
<dbReference type="RefSeq" id="WP_113982663.1">
    <property type="nucleotide sequence ID" value="NZ_QMEY01000009.1"/>
</dbReference>